<comment type="caution">
    <text evidence="1">The sequence shown here is derived from an EMBL/GenBank/DDBJ whole genome shotgun (WGS) entry which is preliminary data.</text>
</comment>
<dbReference type="RefSeq" id="WP_020515525.1">
    <property type="nucleotide sequence ID" value="NZ_JBIAZU010000001.1"/>
</dbReference>
<dbReference type="SUPFAM" id="SSF69118">
    <property type="entry name" value="AhpD-like"/>
    <property type="match status" value="1"/>
</dbReference>
<organism evidence="1 2">
    <name type="scientific">Paractinoplanes globisporus</name>
    <dbReference type="NCBI Taxonomy" id="113565"/>
    <lineage>
        <taxon>Bacteria</taxon>
        <taxon>Bacillati</taxon>
        <taxon>Actinomycetota</taxon>
        <taxon>Actinomycetes</taxon>
        <taxon>Micromonosporales</taxon>
        <taxon>Micromonosporaceae</taxon>
        <taxon>Paractinoplanes</taxon>
    </lineage>
</organism>
<protein>
    <submittedName>
        <fullName evidence="1">Uncharacterized protein</fullName>
    </submittedName>
</protein>
<evidence type="ECO:0000313" key="1">
    <source>
        <dbReference type="EMBL" id="MFF5287805.1"/>
    </source>
</evidence>
<evidence type="ECO:0000313" key="2">
    <source>
        <dbReference type="Proteomes" id="UP001602245"/>
    </source>
</evidence>
<reference evidence="1 2" key="1">
    <citation type="submission" date="2024-10" db="EMBL/GenBank/DDBJ databases">
        <title>The Natural Products Discovery Center: Release of the First 8490 Sequenced Strains for Exploring Actinobacteria Biosynthetic Diversity.</title>
        <authorList>
            <person name="Kalkreuter E."/>
            <person name="Kautsar S.A."/>
            <person name="Yang D."/>
            <person name="Bader C.D."/>
            <person name="Teijaro C.N."/>
            <person name="Fluegel L."/>
            <person name="Davis C.M."/>
            <person name="Simpson J.R."/>
            <person name="Lauterbach L."/>
            <person name="Steele A.D."/>
            <person name="Gui C."/>
            <person name="Meng S."/>
            <person name="Li G."/>
            <person name="Viehrig K."/>
            <person name="Ye F."/>
            <person name="Su P."/>
            <person name="Kiefer A.F."/>
            <person name="Nichols A."/>
            <person name="Cepeda A.J."/>
            <person name="Yan W."/>
            <person name="Fan B."/>
            <person name="Jiang Y."/>
            <person name="Adhikari A."/>
            <person name="Zheng C.-J."/>
            <person name="Schuster L."/>
            <person name="Cowan T.M."/>
            <person name="Smanski M.J."/>
            <person name="Chevrette M.G."/>
            <person name="De Carvalho L.P.S."/>
            <person name="Shen B."/>
        </authorList>
    </citation>
    <scope>NUCLEOTIDE SEQUENCE [LARGE SCALE GENOMIC DNA]</scope>
    <source>
        <strain evidence="1 2">NPDC000087</strain>
    </source>
</reference>
<dbReference type="Proteomes" id="UP001602245">
    <property type="component" value="Unassembled WGS sequence"/>
</dbReference>
<gene>
    <name evidence="1" type="ORF">ACFY35_00105</name>
</gene>
<dbReference type="InterPro" id="IPR029032">
    <property type="entry name" value="AhpD-like"/>
</dbReference>
<accession>A0ABW6W698</accession>
<proteinExistence type="predicted"/>
<sequence length="89" mass="9433">MDRILNGPRETTAEQRAHAFENARVGPALDPLLGKVATSPTRITDADFEVARAAGFGEDQLFELVIASAVGQTTRMYDAALAALEEASG</sequence>
<dbReference type="Gene3D" id="1.20.1290.10">
    <property type="entry name" value="AhpD-like"/>
    <property type="match status" value="1"/>
</dbReference>
<name>A0ABW6W698_9ACTN</name>
<dbReference type="EMBL" id="JBIAZU010000001">
    <property type="protein sequence ID" value="MFF5287805.1"/>
    <property type="molecule type" value="Genomic_DNA"/>
</dbReference>
<keyword evidence="2" id="KW-1185">Reference proteome</keyword>